<organism evidence="2 3">
    <name type="scientific">Lacibacterium aquatile</name>
    <dbReference type="NCBI Taxonomy" id="1168082"/>
    <lineage>
        <taxon>Bacteria</taxon>
        <taxon>Pseudomonadati</taxon>
        <taxon>Pseudomonadota</taxon>
        <taxon>Alphaproteobacteria</taxon>
        <taxon>Rhodospirillales</taxon>
        <taxon>Rhodospirillaceae</taxon>
    </lineage>
</organism>
<accession>A0ABW5DSG0</accession>
<feature type="region of interest" description="Disordered" evidence="1">
    <location>
        <begin position="26"/>
        <end position="56"/>
    </location>
</feature>
<reference evidence="3" key="1">
    <citation type="journal article" date="2019" name="Int. J. Syst. Evol. Microbiol.">
        <title>The Global Catalogue of Microorganisms (GCM) 10K type strain sequencing project: providing services to taxonomists for standard genome sequencing and annotation.</title>
        <authorList>
            <consortium name="The Broad Institute Genomics Platform"/>
            <consortium name="The Broad Institute Genome Sequencing Center for Infectious Disease"/>
            <person name="Wu L."/>
            <person name="Ma J."/>
        </authorList>
    </citation>
    <scope>NUCLEOTIDE SEQUENCE [LARGE SCALE GENOMIC DNA]</scope>
    <source>
        <strain evidence="3">CGMCC 1.19062</strain>
    </source>
</reference>
<dbReference type="EMBL" id="JBHUIP010000004">
    <property type="protein sequence ID" value="MFD2262491.1"/>
    <property type="molecule type" value="Genomic_DNA"/>
</dbReference>
<dbReference type="Proteomes" id="UP001597295">
    <property type="component" value="Unassembled WGS sequence"/>
</dbReference>
<evidence type="ECO:0000313" key="2">
    <source>
        <dbReference type="EMBL" id="MFD2262491.1"/>
    </source>
</evidence>
<keyword evidence="3" id="KW-1185">Reference proteome</keyword>
<gene>
    <name evidence="2" type="ORF">ACFSM5_06290</name>
</gene>
<comment type="caution">
    <text evidence="2">The sequence shown here is derived from an EMBL/GenBank/DDBJ whole genome shotgun (WGS) entry which is preliminary data.</text>
</comment>
<evidence type="ECO:0000256" key="1">
    <source>
        <dbReference type="SAM" id="MobiDB-lite"/>
    </source>
</evidence>
<protein>
    <submittedName>
        <fullName evidence="2">Uncharacterized protein</fullName>
    </submittedName>
</protein>
<evidence type="ECO:0000313" key="3">
    <source>
        <dbReference type="Proteomes" id="UP001597295"/>
    </source>
</evidence>
<name>A0ABW5DSG0_9PROT</name>
<sequence>MGAKATETLMAALFGMAVTSGAVKVMDNGPGYERPSPSRPAEMQAPPVSLPRRNQD</sequence>
<proteinExistence type="predicted"/>